<proteinExistence type="predicted"/>
<dbReference type="PROSITE" id="PS00194">
    <property type="entry name" value="THIOREDOXIN_1"/>
    <property type="match status" value="1"/>
</dbReference>
<evidence type="ECO:0000256" key="6">
    <source>
        <dbReference type="SAM" id="SignalP"/>
    </source>
</evidence>
<dbReference type="InParanoid" id="A0A7L4YKI6"/>
<evidence type="ECO:0000256" key="2">
    <source>
        <dbReference type="ARBA" id="ARBA00022748"/>
    </source>
</evidence>
<dbReference type="KEGG" id="eke:EK0264_05440"/>
<keyword evidence="6" id="KW-0732">Signal</keyword>
<dbReference type="InterPro" id="IPR013766">
    <property type="entry name" value="Thioredoxin_domain"/>
</dbReference>
<evidence type="ECO:0000256" key="4">
    <source>
        <dbReference type="ARBA" id="ARBA00023157"/>
    </source>
</evidence>
<dbReference type="GO" id="GO:0016491">
    <property type="term" value="F:oxidoreductase activity"/>
    <property type="evidence" value="ECO:0007669"/>
    <property type="project" value="InterPro"/>
</dbReference>
<dbReference type="Proteomes" id="UP000463857">
    <property type="component" value="Chromosome"/>
</dbReference>
<keyword evidence="3" id="KW-0735">Signal-anchor</keyword>
<dbReference type="Pfam" id="PF00578">
    <property type="entry name" value="AhpC-TSA"/>
    <property type="match status" value="1"/>
</dbReference>
<dbReference type="PANTHER" id="PTHR42852:SF6">
    <property type="entry name" value="THIOL:DISULFIDE INTERCHANGE PROTEIN DSBE"/>
    <property type="match status" value="1"/>
</dbReference>
<dbReference type="Gene3D" id="3.40.30.10">
    <property type="entry name" value="Glutaredoxin"/>
    <property type="match status" value="1"/>
</dbReference>
<sequence>MVLGWVLVLILALAGCTSGNVAPSQTGSEYRFVEAQPKGEVIAKDDRQDAPDVTGELMDGSSFELAELDGSIVVINFWASWCAPCRVEVPDLQQVYTTYQPQGVELIGVLVRDSKSNGEAYTQQVGMTYPSIFDPKGVVALQLRDFPIGSIPSTVVVDKSGKVAAAYIGAVDLQSLTKTIDTLLGEK</sequence>
<dbReference type="InterPro" id="IPR017937">
    <property type="entry name" value="Thioredoxin_CS"/>
</dbReference>
<dbReference type="InterPro" id="IPR000866">
    <property type="entry name" value="AhpC/TSA"/>
</dbReference>
<dbReference type="GO" id="GO:0030313">
    <property type="term" value="C:cell envelope"/>
    <property type="evidence" value="ECO:0007669"/>
    <property type="project" value="UniProtKB-SubCell"/>
</dbReference>
<feature type="chain" id="PRO_5039680493" evidence="6">
    <location>
        <begin position="22"/>
        <end position="187"/>
    </location>
</feature>
<dbReference type="SUPFAM" id="SSF52833">
    <property type="entry name" value="Thioredoxin-like"/>
    <property type="match status" value="1"/>
</dbReference>
<dbReference type="CDD" id="cd02966">
    <property type="entry name" value="TlpA_like_family"/>
    <property type="match status" value="1"/>
</dbReference>
<comment type="subcellular location">
    <subcellularLocation>
        <location evidence="1">Cell envelope</location>
    </subcellularLocation>
</comment>
<keyword evidence="9" id="KW-1185">Reference proteome</keyword>
<dbReference type="PANTHER" id="PTHR42852">
    <property type="entry name" value="THIOL:DISULFIDE INTERCHANGE PROTEIN DSBE"/>
    <property type="match status" value="1"/>
</dbReference>
<accession>A0A7L4YKI6</accession>
<evidence type="ECO:0000256" key="1">
    <source>
        <dbReference type="ARBA" id="ARBA00004196"/>
    </source>
</evidence>
<reference evidence="8 9" key="1">
    <citation type="journal article" date="2018" name="Int. J. Syst. Evol. Microbiol.">
        <title>Epidermidibacterium keratini gen. nov., sp. nov., a member of the family Sporichthyaceae, isolated from keratin epidermis.</title>
        <authorList>
            <person name="Lee D.G."/>
            <person name="Trujillo M.E."/>
            <person name="Kang S."/>
            <person name="Nam J.J."/>
            <person name="Kim Y.J."/>
        </authorList>
    </citation>
    <scope>NUCLEOTIDE SEQUENCE [LARGE SCALE GENOMIC DNA]</scope>
    <source>
        <strain evidence="8 9">EPI-7</strain>
    </source>
</reference>
<dbReference type="RefSeq" id="WP_159543666.1">
    <property type="nucleotide sequence ID" value="NZ_CP047156.1"/>
</dbReference>
<keyword evidence="3" id="KW-0812">Transmembrane</keyword>
<dbReference type="InterPro" id="IPR050553">
    <property type="entry name" value="Thioredoxin_ResA/DsbE_sf"/>
</dbReference>
<keyword evidence="5" id="KW-0676">Redox-active center</keyword>
<evidence type="ECO:0000256" key="3">
    <source>
        <dbReference type="ARBA" id="ARBA00022968"/>
    </source>
</evidence>
<evidence type="ECO:0000313" key="8">
    <source>
        <dbReference type="EMBL" id="QHB99774.1"/>
    </source>
</evidence>
<evidence type="ECO:0000259" key="7">
    <source>
        <dbReference type="PROSITE" id="PS51352"/>
    </source>
</evidence>
<dbReference type="AlphaFoldDB" id="A0A7L4YKI6"/>
<feature type="domain" description="Thioredoxin" evidence="7">
    <location>
        <begin position="44"/>
        <end position="185"/>
    </location>
</feature>
<gene>
    <name evidence="8" type="ORF">EK0264_05440</name>
</gene>
<keyword evidence="4" id="KW-1015">Disulfide bond</keyword>
<dbReference type="GO" id="GO:0016209">
    <property type="term" value="F:antioxidant activity"/>
    <property type="evidence" value="ECO:0007669"/>
    <property type="project" value="InterPro"/>
</dbReference>
<feature type="signal peptide" evidence="6">
    <location>
        <begin position="1"/>
        <end position="21"/>
    </location>
</feature>
<organism evidence="8 9">
    <name type="scientific">Epidermidibacterium keratini</name>
    <dbReference type="NCBI Taxonomy" id="1891644"/>
    <lineage>
        <taxon>Bacteria</taxon>
        <taxon>Bacillati</taxon>
        <taxon>Actinomycetota</taxon>
        <taxon>Actinomycetes</taxon>
        <taxon>Sporichthyales</taxon>
        <taxon>Sporichthyaceae</taxon>
        <taxon>Epidermidibacterium</taxon>
    </lineage>
</organism>
<dbReference type="OrthoDB" id="9796554at2"/>
<protein>
    <submittedName>
        <fullName evidence="8">Redoxin domain-containing protein</fullName>
    </submittedName>
</protein>
<keyword evidence="2" id="KW-0201">Cytochrome c-type biogenesis</keyword>
<dbReference type="InterPro" id="IPR036249">
    <property type="entry name" value="Thioredoxin-like_sf"/>
</dbReference>
<dbReference type="PROSITE" id="PS51352">
    <property type="entry name" value="THIOREDOXIN_2"/>
    <property type="match status" value="1"/>
</dbReference>
<dbReference type="GO" id="GO:0017004">
    <property type="term" value="P:cytochrome complex assembly"/>
    <property type="evidence" value="ECO:0007669"/>
    <property type="project" value="UniProtKB-KW"/>
</dbReference>
<dbReference type="EMBL" id="CP047156">
    <property type="protein sequence ID" value="QHB99774.1"/>
    <property type="molecule type" value="Genomic_DNA"/>
</dbReference>
<evidence type="ECO:0000313" key="9">
    <source>
        <dbReference type="Proteomes" id="UP000463857"/>
    </source>
</evidence>
<evidence type="ECO:0000256" key="5">
    <source>
        <dbReference type="ARBA" id="ARBA00023284"/>
    </source>
</evidence>
<name>A0A7L4YKI6_9ACTN</name>